<dbReference type="InterPro" id="IPR029063">
    <property type="entry name" value="SAM-dependent_MTases_sf"/>
</dbReference>
<dbReference type="GO" id="GO:0032259">
    <property type="term" value="P:methylation"/>
    <property type="evidence" value="ECO:0007669"/>
    <property type="project" value="UniProtKB-KW"/>
</dbReference>
<dbReference type="InterPro" id="IPR013216">
    <property type="entry name" value="Methyltransf_11"/>
</dbReference>
<dbReference type="Proteomes" id="UP001364472">
    <property type="component" value="Unassembled WGS sequence"/>
</dbReference>
<comment type="caution">
    <text evidence="2">The sequence shown here is derived from an EMBL/GenBank/DDBJ whole genome shotgun (WGS) entry which is preliminary data.</text>
</comment>
<gene>
    <name evidence="2" type="ORF">WB794_08770</name>
</gene>
<dbReference type="GO" id="GO:0008757">
    <property type="term" value="F:S-adenosylmethionine-dependent methyltransferase activity"/>
    <property type="evidence" value="ECO:0007669"/>
    <property type="project" value="InterPro"/>
</dbReference>
<keyword evidence="2" id="KW-0489">Methyltransferase</keyword>
<evidence type="ECO:0000313" key="2">
    <source>
        <dbReference type="EMBL" id="MEJ1249760.1"/>
    </source>
</evidence>
<name>A0AAW9R1W9_9GAMM</name>
<proteinExistence type="predicted"/>
<dbReference type="RefSeq" id="WP_337335478.1">
    <property type="nucleotide sequence ID" value="NZ_JBBDHC010000011.1"/>
</dbReference>
<keyword evidence="2" id="KW-0808">Transferase</keyword>
<dbReference type="Pfam" id="PF08241">
    <property type="entry name" value="Methyltransf_11"/>
    <property type="match status" value="1"/>
</dbReference>
<dbReference type="AlphaFoldDB" id="A0AAW9R1W9"/>
<organism evidence="2 3">
    <name type="scientific">Denitratimonas tolerans</name>
    <dbReference type="NCBI Taxonomy" id="1338420"/>
    <lineage>
        <taxon>Bacteria</taxon>
        <taxon>Pseudomonadati</taxon>
        <taxon>Pseudomonadota</taxon>
        <taxon>Gammaproteobacteria</taxon>
        <taxon>Lysobacterales</taxon>
        <taxon>Lysobacteraceae</taxon>
        <taxon>Denitratimonas</taxon>
    </lineage>
</organism>
<dbReference type="CDD" id="cd02440">
    <property type="entry name" value="AdoMet_MTases"/>
    <property type="match status" value="1"/>
</dbReference>
<reference evidence="2 3" key="1">
    <citation type="journal article" date="2016" name="Antonie Van Leeuwenhoek">
        <title>Denitratimonas tolerans gen. nov., sp. nov., a denitrifying bacterium isolated from a bioreactor for tannery wastewater treatment.</title>
        <authorList>
            <person name="Han S.I."/>
            <person name="Kim J.O."/>
            <person name="Lee Y.R."/>
            <person name="Ekpeghere K.I."/>
            <person name="Koh S.C."/>
            <person name="Whang K.S."/>
        </authorList>
    </citation>
    <scope>NUCLEOTIDE SEQUENCE [LARGE SCALE GENOMIC DNA]</scope>
    <source>
        <strain evidence="2 3">KACC 17565</strain>
    </source>
</reference>
<sequence>MHLSIGLAVASEIELAALSKMDVYKLSATGPFVEHLRKRAARAAFSEYHPDAVPGTTWQGVRCEDVQALTWPDACFDLVAHTEVFEHVPDDARGFSELRRVLRPGGKMLFTVPLFDAPDTVERARGGGAGIEYLMPAEYHVDPFKGNEPVLVFRDYGRDIVQRLERAGFGEARIEVPAFPVPWARLRPVVRAIAA</sequence>
<dbReference type="SUPFAM" id="SSF53335">
    <property type="entry name" value="S-adenosyl-L-methionine-dependent methyltransferases"/>
    <property type="match status" value="1"/>
</dbReference>
<accession>A0AAW9R1W9</accession>
<dbReference type="Gene3D" id="3.40.50.150">
    <property type="entry name" value="Vaccinia Virus protein VP39"/>
    <property type="match status" value="1"/>
</dbReference>
<evidence type="ECO:0000259" key="1">
    <source>
        <dbReference type="Pfam" id="PF08241"/>
    </source>
</evidence>
<evidence type="ECO:0000313" key="3">
    <source>
        <dbReference type="Proteomes" id="UP001364472"/>
    </source>
</evidence>
<keyword evidence="3" id="KW-1185">Reference proteome</keyword>
<protein>
    <submittedName>
        <fullName evidence="2">Class I SAM-dependent methyltransferase</fullName>
    </submittedName>
</protein>
<feature type="domain" description="Methyltransferase type 11" evidence="1">
    <location>
        <begin position="21"/>
        <end position="110"/>
    </location>
</feature>
<dbReference type="EMBL" id="JBBDHC010000011">
    <property type="protein sequence ID" value="MEJ1249760.1"/>
    <property type="molecule type" value="Genomic_DNA"/>
</dbReference>